<comment type="caution">
    <text evidence="14">The sequence shown here is derived from an EMBL/GenBank/DDBJ whole genome shotgun (WGS) entry which is preliminary data.</text>
</comment>
<evidence type="ECO:0000256" key="3">
    <source>
        <dbReference type="ARBA" id="ARBA00022598"/>
    </source>
</evidence>
<dbReference type="Pfam" id="PF13603">
    <property type="entry name" value="tRNA-synt_1_2"/>
    <property type="match status" value="1"/>
</dbReference>
<dbReference type="CDD" id="cd07958">
    <property type="entry name" value="Anticodon_Ia_Leu_BEm"/>
    <property type="match status" value="1"/>
</dbReference>
<dbReference type="InterPro" id="IPR001412">
    <property type="entry name" value="aa-tRNA-synth_I_CS"/>
</dbReference>
<dbReference type="InterPro" id="IPR013155">
    <property type="entry name" value="M/V/L/I-tRNA-synth_anticd-bd"/>
</dbReference>
<dbReference type="Gene3D" id="3.40.50.620">
    <property type="entry name" value="HUPs"/>
    <property type="match status" value="2"/>
</dbReference>
<comment type="catalytic activity">
    <reaction evidence="8 9">
        <text>tRNA(Leu) + L-leucine + ATP = L-leucyl-tRNA(Leu) + AMP + diphosphate</text>
        <dbReference type="Rhea" id="RHEA:11688"/>
        <dbReference type="Rhea" id="RHEA-COMP:9613"/>
        <dbReference type="Rhea" id="RHEA-COMP:9622"/>
        <dbReference type="ChEBI" id="CHEBI:30616"/>
        <dbReference type="ChEBI" id="CHEBI:33019"/>
        <dbReference type="ChEBI" id="CHEBI:57427"/>
        <dbReference type="ChEBI" id="CHEBI:78442"/>
        <dbReference type="ChEBI" id="CHEBI:78494"/>
        <dbReference type="ChEBI" id="CHEBI:456215"/>
        <dbReference type="EC" id="6.1.1.4"/>
    </reaction>
</comment>
<dbReference type="HAMAP" id="MF_00049_B">
    <property type="entry name" value="Leu_tRNA_synth_B"/>
    <property type="match status" value="1"/>
</dbReference>
<dbReference type="SUPFAM" id="SSF50677">
    <property type="entry name" value="ValRS/IleRS/LeuRS editing domain"/>
    <property type="match status" value="1"/>
</dbReference>
<feature type="domain" description="Methionyl/Valyl/Leucyl/Isoleucyl-tRNA synthetase anticodon-binding" evidence="12">
    <location>
        <begin position="741"/>
        <end position="854"/>
    </location>
</feature>
<keyword evidence="6 9" id="KW-0648">Protein biosynthesis</keyword>
<evidence type="ECO:0000256" key="9">
    <source>
        <dbReference type="HAMAP-Rule" id="MF_00049"/>
    </source>
</evidence>
<evidence type="ECO:0000256" key="8">
    <source>
        <dbReference type="ARBA" id="ARBA00047469"/>
    </source>
</evidence>
<feature type="domain" description="Aminoacyl-tRNA synthetase class Ia" evidence="11">
    <location>
        <begin position="16"/>
        <end position="209"/>
    </location>
</feature>
<comment type="similarity">
    <text evidence="1 9 10">Belongs to the class-I aminoacyl-tRNA synthetase family.</text>
</comment>
<evidence type="ECO:0000256" key="6">
    <source>
        <dbReference type="ARBA" id="ARBA00022917"/>
    </source>
</evidence>
<dbReference type="InterPro" id="IPR002300">
    <property type="entry name" value="aa-tRNA-synth_Ia"/>
</dbReference>
<dbReference type="PROSITE" id="PS00178">
    <property type="entry name" value="AA_TRNA_LIGASE_I"/>
    <property type="match status" value="1"/>
</dbReference>
<sequence>MNDRYNPAEIEKKWRPIWEKNKVFRADLNKAKNPLYNLMMFPYPSGEGLHVGHVYAFGGSDTFGRFKKLQGYDVFEPMGFDSFGIHSENYAIKKGIHPKDLIEETTKYFREKQLKRLGALFDWDHQVITSDPDYYRWTQWLFIQLFKAGLAQRKKAPVDWCPSCKTVLADEQVINGHCERCSTQVIQKELEQWFFKITAYAEKLLKNLDCLPASARPRQAGIDWSETTKLMQRNWIGRSEGVEIEFPLSFKSTDYGLQPSQIRREQKSAVDNSRLAVDKIKVFTTRPDTIFGATFMILAPEHDLALKISSARNSEAVSKYIAESKRIPELERTQAKTGVFTGSYCINPLTNKAIPIWVADYVLGSYGTGAIMAVPAHDLRDWEFAKKHGLPIIEVISGGDVEKEAYVGEGKLLNSEKFDGLSSKNAIENISNYIEGNKLGKKTVSYHLRDWLISRQRYWGPPIPMIYCEKCADQGKSWFTGEEAKKYQVSTFSFRKASIKYQAGKTKKILNSEYKIQDVDAMRGWYPVPERDLPVSLPYLKDYQPKGKGISPLATLPDFLSVNCPECGKTARRETDVSDTFLDSSWYYLRYPSVGIQNGKESELPWNTEITKKWLPVDMYIGGNEHAVMHLLYTRFVTMALKDMNLIDFEEPFEKFRAHGLIIHGGAKMSKSRGNVVNPNEYMDAYGSDALRMYLLFIGPYELGGDFSDRAIVGMYRFLSRVWKFVAEISSKPSEDASNNISRAINRLISKVEADLESLKFNTAIAAIMEFTNLSSKSNREVDLKTLKKYLIVLAPLAPFTTEELWERIGGKGSIHNQKWPQVETAALVDEQVTVVVQVNGKLRDTLEIQKSKVKNQKEIEQLAFGSDKVKKHLTGKKTKNIIYVPGKVLNIVLEVRGK</sequence>
<dbReference type="Gene3D" id="3.10.20.590">
    <property type="match status" value="1"/>
</dbReference>
<dbReference type="Gene3D" id="1.10.730.10">
    <property type="entry name" value="Isoleucyl-tRNA Synthetase, Domain 1"/>
    <property type="match status" value="1"/>
</dbReference>
<accession>A0A1G1WCD6</accession>
<keyword evidence="2 9" id="KW-0963">Cytoplasm</keyword>
<dbReference type="Pfam" id="PF00133">
    <property type="entry name" value="tRNA-synt_1"/>
    <property type="match status" value="3"/>
</dbReference>
<name>A0A1G1WCD6_9BACT</name>
<evidence type="ECO:0000313" key="14">
    <source>
        <dbReference type="EMBL" id="OGY25359.1"/>
    </source>
</evidence>
<dbReference type="STRING" id="1802596.A2Z11_00670"/>
<feature type="domain" description="Aminoacyl-tRNA synthetase class Ia" evidence="11">
    <location>
        <begin position="447"/>
        <end position="493"/>
    </location>
</feature>
<dbReference type="Pfam" id="PF08264">
    <property type="entry name" value="Anticodon_1"/>
    <property type="match status" value="1"/>
</dbReference>
<organism evidence="14 15">
    <name type="scientific">Candidatus Woykebacteria bacterium RBG_16_43_9</name>
    <dbReference type="NCBI Taxonomy" id="1802596"/>
    <lineage>
        <taxon>Bacteria</taxon>
        <taxon>Candidatus Woykeibacteriota</taxon>
    </lineage>
</organism>
<evidence type="ECO:0000259" key="12">
    <source>
        <dbReference type="Pfam" id="PF08264"/>
    </source>
</evidence>
<evidence type="ECO:0000256" key="1">
    <source>
        <dbReference type="ARBA" id="ARBA00005594"/>
    </source>
</evidence>
<keyword evidence="3 9" id="KW-0436">Ligase</keyword>
<feature type="domain" description="Leucyl-tRNA synthetase editing" evidence="13">
    <location>
        <begin position="233"/>
        <end position="434"/>
    </location>
</feature>
<dbReference type="InterPro" id="IPR009080">
    <property type="entry name" value="tRNAsynth_Ia_anticodon-bd"/>
</dbReference>
<feature type="binding site" evidence="9">
    <location>
        <position position="671"/>
    </location>
    <ligand>
        <name>ATP</name>
        <dbReference type="ChEBI" id="CHEBI:30616"/>
    </ligand>
</feature>
<evidence type="ECO:0000256" key="2">
    <source>
        <dbReference type="ARBA" id="ARBA00022490"/>
    </source>
</evidence>
<dbReference type="InterPro" id="IPR025709">
    <property type="entry name" value="Leu_tRNA-synth_edit"/>
</dbReference>
<dbReference type="GO" id="GO:0005524">
    <property type="term" value="F:ATP binding"/>
    <property type="evidence" value="ECO:0007669"/>
    <property type="project" value="UniProtKB-UniRule"/>
</dbReference>
<dbReference type="GO" id="GO:0002161">
    <property type="term" value="F:aminoacyl-tRNA deacylase activity"/>
    <property type="evidence" value="ECO:0007669"/>
    <property type="project" value="InterPro"/>
</dbReference>
<feature type="domain" description="Aminoacyl-tRNA synthetase class Ia" evidence="11">
    <location>
        <begin position="572"/>
        <end position="696"/>
    </location>
</feature>
<dbReference type="AlphaFoldDB" id="A0A1G1WCD6"/>
<evidence type="ECO:0000259" key="11">
    <source>
        <dbReference type="Pfam" id="PF00133"/>
    </source>
</evidence>
<evidence type="ECO:0000256" key="7">
    <source>
        <dbReference type="ARBA" id="ARBA00023146"/>
    </source>
</evidence>
<comment type="subcellular location">
    <subcellularLocation>
        <location evidence="9">Cytoplasm</location>
    </subcellularLocation>
</comment>
<dbReference type="NCBIfam" id="TIGR00396">
    <property type="entry name" value="leuS_bact"/>
    <property type="match status" value="1"/>
</dbReference>
<evidence type="ECO:0000256" key="5">
    <source>
        <dbReference type="ARBA" id="ARBA00022840"/>
    </source>
</evidence>
<keyword evidence="5 9" id="KW-0067">ATP-binding</keyword>
<feature type="short sequence motif" description="'KMSKS' region" evidence="9">
    <location>
        <begin position="668"/>
        <end position="672"/>
    </location>
</feature>
<protein>
    <recommendedName>
        <fullName evidence="9">Leucine--tRNA ligase</fullName>
        <ecNumber evidence="9">6.1.1.4</ecNumber>
    </recommendedName>
    <alternativeName>
        <fullName evidence="9">Leucyl-tRNA synthetase</fullName>
        <shortName evidence="9">LeuRS</shortName>
    </alternativeName>
</protein>
<keyword evidence="4 9" id="KW-0547">Nucleotide-binding</keyword>
<evidence type="ECO:0000259" key="13">
    <source>
        <dbReference type="Pfam" id="PF13603"/>
    </source>
</evidence>
<dbReference type="SUPFAM" id="SSF52374">
    <property type="entry name" value="Nucleotidylyl transferase"/>
    <property type="match status" value="1"/>
</dbReference>
<dbReference type="InterPro" id="IPR002302">
    <property type="entry name" value="Leu-tRNA-ligase"/>
</dbReference>
<gene>
    <name evidence="9" type="primary">leuS</name>
    <name evidence="14" type="ORF">A2Z11_00670</name>
</gene>
<evidence type="ECO:0000256" key="10">
    <source>
        <dbReference type="RuleBase" id="RU363035"/>
    </source>
</evidence>
<keyword evidence="7 9" id="KW-0030">Aminoacyl-tRNA synthetase</keyword>
<dbReference type="SUPFAM" id="SSF47323">
    <property type="entry name" value="Anticodon-binding domain of a subclass of class I aminoacyl-tRNA synthetases"/>
    <property type="match status" value="1"/>
</dbReference>
<evidence type="ECO:0000256" key="4">
    <source>
        <dbReference type="ARBA" id="ARBA00022741"/>
    </source>
</evidence>
<dbReference type="EC" id="6.1.1.4" evidence="9"/>
<dbReference type="GO" id="GO:0006429">
    <property type="term" value="P:leucyl-tRNA aminoacylation"/>
    <property type="evidence" value="ECO:0007669"/>
    <property type="project" value="UniProtKB-UniRule"/>
</dbReference>
<dbReference type="PRINTS" id="PR00985">
    <property type="entry name" value="TRNASYNTHLEU"/>
</dbReference>
<dbReference type="GO" id="GO:0005829">
    <property type="term" value="C:cytosol"/>
    <property type="evidence" value="ECO:0007669"/>
    <property type="project" value="TreeGrafter"/>
</dbReference>
<dbReference type="PANTHER" id="PTHR43740:SF2">
    <property type="entry name" value="LEUCINE--TRNA LIGASE, MITOCHONDRIAL"/>
    <property type="match status" value="1"/>
</dbReference>
<dbReference type="Gene3D" id="3.90.740.10">
    <property type="entry name" value="Valyl/Leucyl/Isoleucyl-tRNA synthetase, editing domain"/>
    <property type="match status" value="1"/>
</dbReference>
<reference evidence="14 15" key="1">
    <citation type="journal article" date="2016" name="Nat. Commun.">
        <title>Thousands of microbial genomes shed light on interconnected biogeochemical processes in an aquifer system.</title>
        <authorList>
            <person name="Anantharaman K."/>
            <person name="Brown C.T."/>
            <person name="Hug L.A."/>
            <person name="Sharon I."/>
            <person name="Castelle C.J."/>
            <person name="Probst A.J."/>
            <person name="Thomas B.C."/>
            <person name="Singh A."/>
            <person name="Wilkins M.J."/>
            <person name="Karaoz U."/>
            <person name="Brodie E.L."/>
            <person name="Williams K.H."/>
            <person name="Hubbard S.S."/>
            <person name="Banfield J.F."/>
        </authorList>
    </citation>
    <scope>NUCLEOTIDE SEQUENCE [LARGE SCALE GENOMIC DNA]</scope>
</reference>
<dbReference type="InterPro" id="IPR014729">
    <property type="entry name" value="Rossmann-like_a/b/a_fold"/>
</dbReference>
<dbReference type="GO" id="GO:0004823">
    <property type="term" value="F:leucine-tRNA ligase activity"/>
    <property type="evidence" value="ECO:0007669"/>
    <property type="project" value="UniProtKB-UniRule"/>
</dbReference>
<dbReference type="FunFam" id="1.10.730.10:FF:000002">
    <property type="entry name" value="Leucine--tRNA ligase"/>
    <property type="match status" value="1"/>
</dbReference>
<evidence type="ECO:0000313" key="15">
    <source>
        <dbReference type="Proteomes" id="UP000176389"/>
    </source>
</evidence>
<dbReference type="PANTHER" id="PTHR43740">
    <property type="entry name" value="LEUCYL-TRNA SYNTHETASE"/>
    <property type="match status" value="1"/>
</dbReference>
<dbReference type="EMBL" id="MHCS01000047">
    <property type="protein sequence ID" value="OGY25359.1"/>
    <property type="molecule type" value="Genomic_DNA"/>
</dbReference>
<dbReference type="Proteomes" id="UP000176389">
    <property type="component" value="Unassembled WGS sequence"/>
</dbReference>
<proteinExistence type="inferred from homology"/>
<dbReference type="InterPro" id="IPR009008">
    <property type="entry name" value="Val/Leu/Ile-tRNA-synth_edit"/>
</dbReference>
<comment type="caution">
    <text evidence="9">Lacks conserved residue(s) required for the propagation of feature annotation.</text>
</comment>